<accession>A0A1R1X2M1</accession>
<evidence type="ECO:0008006" key="3">
    <source>
        <dbReference type="Google" id="ProtNLM"/>
    </source>
</evidence>
<proteinExistence type="predicted"/>
<protein>
    <recommendedName>
        <fullName evidence="3">Retrovirus-related Pol polyprotein from transposon</fullName>
    </recommendedName>
</protein>
<reference evidence="2" key="1">
    <citation type="submission" date="2017-01" db="EMBL/GenBank/DDBJ databases">
        <authorList>
            <person name="Wang Y."/>
            <person name="White M."/>
            <person name="Kvist S."/>
            <person name="Moncalvo J.-M."/>
        </authorList>
    </citation>
    <scope>NUCLEOTIDE SEQUENCE [LARGE SCALE GENOMIC DNA]</scope>
    <source>
        <strain evidence="2">ID-206-W2</strain>
    </source>
</reference>
<keyword evidence="2" id="KW-1185">Reference proteome</keyword>
<comment type="caution">
    <text evidence="1">The sequence shown here is derived from an EMBL/GenBank/DDBJ whole genome shotgun (WGS) entry which is preliminary data.</text>
</comment>
<sequence>MKNKSTGLSPAKLLYGVELTLPSSWEGPESEVNIGKAIEERLSYINTGLEELRNSGYDRNIISKNNSAAIYDAKVVKHQFKLGDRVLRHSDVLKYKFSATWEGSFTITRLGNKGAYTIMDSSGNFDIVHSDKLKIYRESNRMIPEVSSSTLNSTLKKFREVNNIQLEGHPKGRRLLHIPK</sequence>
<dbReference type="AlphaFoldDB" id="A0A1R1X2M1"/>
<dbReference type="EMBL" id="LSSM01007260">
    <property type="protein sequence ID" value="OMJ08861.1"/>
    <property type="molecule type" value="Genomic_DNA"/>
</dbReference>
<gene>
    <name evidence="1" type="ORF">AYI69_g10908</name>
</gene>
<dbReference type="OrthoDB" id="5592268at2759"/>
<evidence type="ECO:0000313" key="2">
    <source>
        <dbReference type="Proteomes" id="UP000187429"/>
    </source>
</evidence>
<organism evidence="1 2">
    <name type="scientific">Smittium culicis</name>
    <dbReference type="NCBI Taxonomy" id="133412"/>
    <lineage>
        <taxon>Eukaryota</taxon>
        <taxon>Fungi</taxon>
        <taxon>Fungi incertae sedis</taxon>
        <taxon>Zoopagomycota</taxon>
        <taxon>Kickxellomycotina</taxon>
        <taxon>Harpellomycetes</taxon>
        <taxon>Harpellales</taxon>
        <taxon>Legeriomycetaceae</taxon>
        <taxon>Smittium</taxon>
    </lineage>
</organism>
<name>A0A1R1X2M1_9FUNG</name>
<dbReference type="Proteomes" id="UP000187429">
    <property type="component" value="Unassembled WGS sequence"/>
</dbReference>
<evidence type="ECO:0000313" key="1">
    <source>
        <dbReference type="EMBL" id="OMJ08861.1"/>
    </source>
</evidence>